<comment type="caution">
    <text evidence="2">The sequence shown here is derived from an EMBL/GenBank/DDBJ whole genome shotgun (WGS) entry which is preliminary data.</text>
</comment>
<accession>A0AAN5C6P4</accession>
<protein>
    <submittedName>
        <fullName evidence="2">Uncharacterized protein</fullName>
    </submittedName>
</protein>
<keyword evidence="3" id="KW-1185">Reference proteome</keyword>
<feature type="compositionally biased region" description="Low complexity" evidence="1">
    <location>
        <begin position="40"/>
        <end position="54"/>
    </location>
</feature>
<sequence length="140" mass="14914">IFGDDGDGGDVIMVGRAGVVIFDDADFDGVRKASWKEPCTSSTSVSSSSLSASAGRANAHRKRPTRSRPESTESRWSTCVEESRRACSVAASEGASVSESTVTKLEDASRTSSSATDESARWITMSRPNAIAVDYRSIDR</sequence>
<gene>
    <name evidence="2" type="ORF">PMAYCL1PPCAC_00726</name>
</gene>
<feature type="region of interest" description="Disordered" evidence="1">
    <location>
        <begin position="33"/>
        <end position="119"/>
    </location>
</feature>
<feature type="compositionally biased region" description="Low complexity" evidence="1">
    <location>
        <begin position="88"/>
        <end position="103"/>
    </location>
</feature>
<name>A0AAN5C6P4_9BILA</name>
<evidence type="ECO:0000313" key="2">
    <source>
        <dbReference type="EMBL" id="GMR30531.1"/>
    </source>
</evidence>
<dbReference type="EMBL" id="BTRK01000001">
    <property type="protein sequence ID" value="GMR30531.1"/>
    <property type="molecule type" value="Genomic_DNA"/>
</dbReference>
<feature type="non-terminal residue" evidence="2">
    <location>
        <position position="1"/>
    </location>
</feature>
<evidence type="ECO:0000256" key="1">
    <source>
        <dbReference type="SAM" id="MobiDB-lite"/>
    </source>
</evidence>
<reference evidence="3" key="1">
    <citation type="submission" date="2022-10" db="EMBL/GenBank/DDBJ databases">
        <title>Genome assembly of Pristionchus species.</title>
        <authorList>
            <person name="Yoshida K."/>
            <person name="Sommer R.J."/>
        </authorList>
    </citation>
    <scope>NUCLEOTIDE SEQUENCE [LARGE SCALE GENOMIC DNA]</scope>
    <source>
        <strain evidence="3">RS5460</strain>
    </source>
</reference>
<dbReference type="Proteomes" id="UP001328107">
    <property type="component" value="Unassembled WGS sequence"/>
</dbReference>
<dbReference type="AlphaFoldDB" id="A0AAN5C6P4"/>
<organism evidence="2 3">
    <name type="scientific">Pristionchus mayeri</name>
    <dbReference type="NCBI Taxonomy" id="1317129"/>
    <lineage>
        <taxon>Eukaryota</taxon>
        <taxon>Metazoa</taxon>
        <taxon>Ecdysozoa</taxon>
        <taxon>Nematoda</taxon>
        <taxon>Chromadorea</taxon>
        <taxon>Rhabditida</taxon>
        <taxon>Rhabditina</taxon>
        <taxon>Diplogasteromorpha</taxon>
        <taxon>Diplogasteroidea</taxon>
        <taxon>Neodiplogasteridae</taxon>
        <taxon>Pristionchus</taxon>
    </lineage>
</organism>
<proteinExistence type="predicted"/>
<evidence type="ECO:0000313" key="3">
    <source>
        <dbReference type="Proteomes" id="UP001328107"/>
    </source>
</evidence>